<accession>A0A9D4KUF8</accession>
<feature type="domain" description="B box-type" evidence="2">
    <location>
        <begin position="17"/>
        <end position="53"/>
    </location>
</feature>
<reference evidence="3" key="2">
    <citation type="submission" date="2020-11" db="EMBL/GenBank/DDBJ databases">
        <authorList>
            <person name="McCartney M.A."/>
            <person name="Auch B."/>
            <person name="Kono T."/>
            <person name="Mallez S."/>
            <person name="Becker A."/>
            <person name="Gohl D.M."/>
            <person name="Silverstein K.A.T."/>
            <person name="Koren S."/>
            <person name="Bechman K.B."/>
            <person name="Herman A."/>
            <person name="Abrahante J.E."/>
            <person name="Garbe J."/>
        </authorList>
    </citation>
    <scope>NUCLEOTIDE SEQUENCE</scope>
    <source>
        <strain evidence="3">Duluth1</strain>
        <tissue evidence="3">Whole animal</tissue>
    </source>
</reference>
<dbReference type="Gene3D" id="4.10.830.40">
    <property type="match status" value="1"/>
</dbReference>
<dbReference type="PANTHER" id="PTHR25462:SF296">
    <property type="entry name" value="MEIOTIC P26, ISOFORM F"/>
    <property type="match status" value="1"/>
</dbReference>
<dbReference type="InterPro" id="IPR047153">
    <property type="entry name" value="TRIM45/56/19-like"/>
</dbReference>
<evidence type="ECO:0000313" key="4">
    <source>
        <dbReference type="Proteomes" id="UP000828390"/>
    </source>
</evidence>
<evidence type="ECO:0000256" key="1">
    <source>
        <dbReference type="PROSITE-ProRule" id="PRU00024"/>
    </source>
</evidence>
<keyword evidence="1" id="KW-0862">Zinc</keyword>
<organism evidence="3 4">
    <name type="scientific">Dreissena polymorpha</name>
    <name type="common">Zebra mussel</name>
    <name type="synonym">Mytilus polymorpha</name>
    <dbReference type="NCBI Taxonomy" id="45954"/>
    <lineage>
        <taxon>Eukaryota</taxon>
        <taxon>Metazoa</taxon>
        <taxon>Spiralia</taxon>
        <taxon>Lophotrochozoa</taxon>
        <taxon>Mollusca</taxon>
        <taxon>Bivalvia</taxon>
        <taxon>Autobranchia</taxon>
        <taxon>Heteroconchia</taxon>
        <taxon>Euheterodonta</taxon>
        <taxon>Imparidentia</taxon>
        <taxon>Neoheterodontei</taxon>
        <taxon>Myida</taxon>
        <taxon>Dreissenoidea</taxon>
        <taxon>Dreissenidae</taxon>
        <taxon>Dreissena</taxon>
    </lineage>
</organism>
<keyword evidence="4" id="KW-1185">Reference proteome</keyword>
<dbReference type="SUPFAM" id="SSF57845">
    <property type="entry name" value="B-box zinc-binding domain"/>
    <property type="match status" value="1"/>
</dbReference>
<feature type="domain" description="B box-type" evidence="2">
    <location>
        <begin position="76"/>
        <end position="105"/>
    </location>
</feature>
<dbReference type="Proteomes" id="UP000828390">
    <property type="component" value="Unassembled WGS sequence"/>
</dbReference>
<keyword evidence="1" id="KW-0479">Metal-binding</keyword>
<evidence type="ECO:0000259" key="2">
    <source>
        <dbReference type="PROSITE" id="PS50119"/>
    </source>
</evidence>
<keyword evidence="1" id="KW-0863">Zinc-finger</keyword>
<proteinExistence type="predicted"/>
<dbReference type="CDD" id="cd19756">
    <property type="entry name" value="Bbox2"/>
    <property type="match status" value="1"/>
</dbReference>
<dbReference type="GO" id="GO:0008270">
    <property type="term" value="F:zinc ion binding"/>
    <property type="evidence" value="ECO:0007669"/>
    <property type="project" value="UniProtKB-KW"/>
</dbReference>
<dbReference type="Gene3D" id="3.30.160.60">
    <property type="entry name" value="Classic Zinc Finger"/>
    <property type="match status" value="1"/>
</dbReference>
<reference evidence="3" key="1">
    <citation type="journal article" date="2019" name="bioRxiv">
        <title>The Genome of the Zebra Mussel, Dreissena polymorpha: A Resource for Invasive Species Research.</title>
        <authorList>
            <person name="McCartney M.A."/>
            <person name="Auch B."/>
            <person name="Kono T."/>
            <person name="Mallez S."/>
            <person name="Zhang Y."/>
            <person name="Obille A."/>
            <person name="Becker A."/>
            <person name="Abrahante J.E."/>
            <person name="Garbe J."/>
            <person name="Badalamenti J.P."/>
            <person name="Herman A."/>
            <person name="Mangelson H."/>
            <person name="Liachko I."/>
            <person name="Sullivan S."/>
            <person name="Sone E.D."/>
            <person name="Koren S."/>
            <person name="Silverstein K.A.T."/>
            <person name="Beckman K.B."/>
            <person name="Gohl D.M."/>
        </authorList>
    </citation>
    <scope>NUCLEOTIDE SEQUENCE</scope>
    <source>
        <strain evidence="3">Duluth1</strain>
        <tissue evidence="3">Whole animal</tissue>
    </source>
</reference>
<evidence type="ECO:0000313" key="3">
    <source>
        <dbReference type="EMBL" id="KAH3845934.1"/>
    </source>
</evidence>
<comment type="caution">
    <text evidence="3">The sequence shown here is derived from an EMBL/GenBank/DDBJ whole genome shotgun (WGS) entry which is preliminary data.</text>
</comment>
<dbReference type="InterPro" id="IPR000315">
    <property type="entry name" value="Znf_B-box"/>
</dbReference>
<dbReference type="EMBL" id="JAIWYP010000003">
    <property type="protein sequence ID" value="KAH3845934.1"/>
    <property type="molecule type" value="Genomic_DNA"/>
</dbReference>
<dbReference type="AlphaFoldDB" id="A0A9D4KUF8"/>
<name>A0A9D4KUF8_DREPO</name>
<dbReference type="PANTHER" id="PTHR25462">
    <property type="entry name" value="BONUS, ISOFORM C-RELATED"/>
    <property type="match status" value="1"/>
</dbReference>
<sequence>MADNSSDVIYDYCCNACEEDNVNIEALFYCQQCSKGYCDKCIDNHKKLFKKHQPFGREELNKWPVAKAAIDLLLNCEQHPDHRIELFCEDHKKLCCVLCHLHDHK</sequence>
<protein>
    <recommendedName>
        <fullName evidence="2">B box-type domain-containing protein</fullName>
    </recommendedName>
</protein>
<gene>
    <name evidence="3" type="ORF">DPMN_088229</name>
</gene>
<dbReference type="PROSITE" id="PS50119">
    <property type="entry name" value="ZF_BBOX"/>
    <property type="match status" value="2"/>
</dbReference>